<gene>
    <name evidence="4" type="ORF">ACFSKW_28650</name>
</gene>
<evidence type="ECO:0000313" key="5">
    <source>
        <dbReference type="Proteomes" id="UP001597368"/>
    </source>
</evidence>
<protein>
    <recommendedName>
        <fullName evidence="2">Anti-sigma factor antagonist</fullName>
    </recommendedName>
</protein>
<keyword evidence="5" id="KW-1185">Reference proteome</keyword>
<dbReference type="SUPFAM" id="SSF52091">
    <property type="entry name" value="SpoIIaa-like"/>
    <property type="match status" value="1"/>
</dbReference>
<sequence length="109" mass="12033">MTILTADVRFHDGYSVVRVAGELDVNTTSTLLDAMETALSNRPRFVEIDVAALTFCGSEGLRALLHVQRAALQAGCRLRLCHVHGVLQRVLDVTQLYKAFTIDPVQVPR</sequence>
<dbReference type="PANTHER" id="PTHR33495">
    <property type="entry name" value="ANTI-SIGMA FACTOR ANTAGONIST TM_1081-RELATED-RELATED"/>
    <property type="match status" value="1"/>
</dbReference>
<dbReference type="Gene3D" id="3.30.750.24">
    <property type="entry name" value="STAS domain"/>
    <property type="match status" value="1"/>
</dbReference>
<proteinExistence type="inferred from homology"/>
<dbReference type="InterPro" id="IPR036513">
    <property type="entry name" value="STAS_dom_sf"/>
</dbReference>
<reference evidence="5" key="1">
    <citation type="journal article" date="2019" name="Int. J. Syst. Evol. Microbiol.">
        <title>The Global Catalogue of Microorganisms (GCM) 10K type strain sequencing project: providing services to taxonomists for standard genome sequencing and annotation.</title>
        <authorList>
            <consortium name="The Broad Institute Genomics Platform"/>
            <consortium name="The Broad Institute Genome Sequencing Center for Infectious Disease"/>
            <person name="Wu L."/>
            <person name="Ma J."/>
        </authorList>
    </citation>
    <scope>NUCLEOTIDE SEQUENCE [LARGE SCALE GENOMIC DNA]</scope>
    <source>
        <strain evidence="5">ICMP 6774ER</strain>
    </source>
</reference>
<comment type="similarity">
    <text evidence="1 2">Belongs to the anti-sigma-factor antagonist family.</text>
</comment>
<evidence type="ECO:0000256" key="2">
    <source>
        <dbReference type="RuleBase" id="RU003749"/>
    </source>
</evidence>
<dbReference type="EMBL" id="JBHUFV010000043">
    <property type="protein sequence ID" value="MFD1935450.1"/>
    <property type="molecule type" value="Genomic_DNA"/>
</dbReference>
<evidence type="ECO:0000313" key="4">
    <source>
        <dbReference type="EMBL" id="MFD1935450.1"/>
    </source>
</evidence>
<dbReference type="InterPro" id="IPR003658">
    <property type="entry name" value="Anti-sigma_ant"/>
</dbReference>
<comment type="caution">
    <text evidence="4">The sequence shown here is derived from an EMBL/GenBank/DDBJ whole genome shotgun (WGS) entry which is preliminary data.</text>
</comment>
<organism evidence="4 5">
    <name type="scientific">Nonomuraea mangrovi</name>
    <dbReference type="NCBI Taxonomy" id="2316207"/>
    <lineage>
        <taxon>Bacteria</taxon>
        <taxon>Bacillati</taxon>
        <taxon>Actinomycetota</taxon>
        <taxon>Actinomycetes</taxon>
        <taxon>Streptosporangiales</taxon>
        <taxon>Streptosporangiaceae</taxon>
        <taxon>Nonomuraea</taxon>
    </lineage>
</organism>
<feature type="domain" description="STAS" evidence="3">
    <location>
        <begin position="4"/>
        <end position="109"/>
    </location>
</feature>
<dbReference type="InterPro" id="IPR002645">
    <property type="entry name" value="STAS_dom"/>
</dbReference>
<dbReference type="CDD" id="cd07043">
    <property type="entry name" value="STAS_anti-anti-sigma_factors"/>
    <property type="match status" value="1"/>
</dbReference>
<dbReference type="Pfam" id="PF13466">
    <property type="entry name" value="STAS_2"/>
    <property type="match status" value="1"/>
</dbReference>
<dbReference type="RefSeq" id="WP_379575568.1">
    <property type="nucleotide sequence ID" value="NZ_JBHUFV010000043.1"/>
</dbReference>
<name>A0ABW4T0I2_9ACTN</name>
<dbReference type="InterPro" id="IPR058548">
    <property type="entry name" value="MlaB-like_STAS"/>
</dbReference>
<evidence type="ECO:0000259" key="3">
    <source>
        <dbReference type="PROSITE" id="PS50801"/>
    </source>
</evidence>
<dbReference type="PANTHER" id="PTHR33495:SF2">
    <property type="entry name" value="ANTI-SIGMA FACTOR ANTAGONIST TM_1081-RELATED"/>
    <property type="match status" value="1"/>
</dbReference>
<evidence type="ECO:0000256" key="1">
    <source>
        <dbReference type="ARBA" id="ARBA00009013"/>
    </source>
</evidence>
<accession>A0ABW4T0I2</accession>
<dbReference type="NCBIfam" id="TIGR00377">
    <property type="entry name" value="ant_ant_sig"/>
    <property type="match status" value="1"/>
</dbReference>
<dbReference type="PROSITE" id="PS50801">
    <property type="entry name" value="STAS"/>
    <property type="match status" value="1"/>
</dbReference>
<dbReference type="Proteomes" id="UP001597368">
    <property type="component" value="Unassembled WGS sequence"/>
</dbReference>